<gene>
    <name evidence="3" type="ORF">SAMN05443668_103331</name>
</gene>
<dbReference type="OrthoDB" id="4516040at2"/>
<evidence type="ECO:0000313" key="3">
    <source>
        <dbReference type="EMBL" id="SHN16143.1"/>
    </source>
</evidence>
<evidence type="ECO:0000256" key="1">
    <source>
        <dbReference type="SAM" id="MobiDB-lite"/>
    </source>
</evidence>
<dbReference type="InterPro" id="IPR012340">
    <property type="entry name" value="NA-bd_OB-fold"/>
</dbReference>
<reference evidence="3 4" key="1">
    <citation type="submission" date="2016-11" db="EMBL/GenBank/DDBJ databases">
        <authorList>
            <person name="Jaros S."/>
            <person name="Januszkiewicz K."/>
            <person name="Wedrychowicz H."/>
        </authorList>
    </citation>
    <scope>NUCLEOTIDE SEQUENCE [LARGE SCALE GENOMIC DNA]</scope>
    <source>
        <strain evidence="3 4">DSM 46144</strain>
    </source>
</reference>
<keyword evidence="4" id="KW-1185">Reference proteome</keyword>
<dbReference type="RefSeq" id="WP_073256107.1">
    <property type="nucleotide sequence ID" value="NZ_FRCS01000003.1"/>
</dbReference>
<dbReference type="STRING" id="134849.SAMN05443668_103331"/>
<evidence type="ECO:0000259" key="2">
    <source>
        <dbReference type="Pfam" id="PF01796"/>
    </source>
</evidence>
<dbReference type="SUPFAM" id="SSF50249">
    <property type="entry name" value="Nucleic acid-binding proteins"/>
    <property type="match status" value="1"/>
</dbReference>
<feature type="compositionally biased region" description="Basic and acidic residues" evidence="1">
    <location>
        <begin position="236"/>
        <end position="247"/>
    </location>
</feature>
<dbReference type="Proteomes" id="UP000184440">
    <property type="component" value="Unassembled WGS sequence"/>
</dbReference>
<sequence>MRQLNAVGTYLPPWGTERARSAGRDEDVVTMGVAAGRAALGGQGVPVRRVVLVSRDLPLIEGGNSAALLAGLGLGTGVSVVEQIGGAPAALDAVVTAERGTLVVAVDETPAGAAAVLVGETGPAITAVRQVTRSLPVRARGRDGLVRDYADPRLERERGAGVAIDQLELPAKPVAVAGLPARQASALTEGRPPALPTSGASSSLFALASLTGPGLVLAVEQATASAASVDGVAPTVRRDERSPRAGETRTVTPGPEIGISLAAYERAFEPKLRWEAAACTECGTLAFPPRYRCLGCGAEGRWTTASLPRTGEVYTAVTVHVPVPGLATPYSLAIVELDQVGVRALVPVTGAPAGAVGIGDRGRLVFRRMAIRTGIPDYGYALLPDDERAEGSR</sequence>
<dbReference type="Pfam" id="PF01796">
    <property type="entry name" value="OB_ChsH2_C"/>
    <property type="match status" value="1"/>
</dbReference>
<name>A0A1M7PGG1_9ACTN</name>
<feature type="domain" description="ChsH2 C-terminal OB-fold" evidence="2">
    <location>
        <begin position="307"/>
        <end position="367"/>
    </location>
</feature>
<dbReference type="PANTHER" id="PTHR34075:SF5">
    <property type="entry name" value="BLR3430 PROTEIN"/>
    <property type="match status" value="1"/>
</dbReference>
<feature type="region of interest" description="Disordered" evidence="1">
    <location>
        <begin position="230"/>
        <end position="252"/>
    </location>
</feature>
<accession>A0A1M7PGG1</accession>
<dbReference type="AlphaFoldDB" id="A0A1M7PGG1"/>
<protein>
    <submittedName>
        <fullName evidence="3">Uncharacterized OB-fold protein, contains Zn-ribbon domain</fullName>
    </submittedName>
</protein>
<dbReference type="InterPro" id="IPR002878">
    <property type="entry name" value="ChsH2_C"/>
</dbReference>
<dbReference type="InterPro" id="IPR052513">
    <property type="entry name" value="Thioester_dehydratase-like"/>
</dbReference>
<organism evidence="3 4">
    <name type="scientific">Cryptosporangium aurantiacum</name>
    <dbReference type="NCBI Taxonomy" id="134849"/>
    <lineage>
        <taxon>Bacteria</taxon>
        <taxon>Bacillati</taxon>
        <taxon>Actinomycetota</taxon>
        <taxon>Actinomycetes</taxon>
        <taxon>Cryptosporangiales</taxon>
        <taxon>Cryptosporangiaceae</taxon>
        <taxon>Cryptosporangium</taxon>
    </lineage>
</organism>
<evidence type="ECO:0000313" key="4">
    <source>
        <dbReference type="Proteomes" id="UP000184440"/>
    </source>
</evidence>
<proteinExistence type="predicted"/>
<dbReference type="PANTHER" id="PTHR34075">
    <property type="entry name" value="BLR3430 PROTEIN"/>
    <property type="match status" value="1"/>
</dbReference>
<dbReference type="EMBL" id="FRCS01000003">
    <property type="protein sequence ID" value="SHN16143.1"/>
    <property type="molecule type" value="Genomic_DNA"/>
</dbReference>